<keyword evidence="3" id="KW-1185">Reference proteome</keyword>
<dbReference type="EMBL" id="JACJIA010000010">
    <property type="protein sequence ID" value="MBA8955015.1"/>
    <property type="molecule type" value="Genomic_DNA"/>
</dbReference>
<dbReference type="Gene3D" id="3.90.25.10">
    <property type="entry name" value="UDP-galactose 4-epimerase, domain 1"/>
    <property type="match status" value="1"/>
</dbReference>
<dbReference type="AlphaFoldDB" id="A0A7W3QPT7"/>
<proteinExistence type="predicted"/>
<dbReference type="InterPro" id="IPR008030">
    <property type="entry name" value="NmrA-like"/>
</dbReference>
<name>A0A7W3QPT7_ACTNM</name>
<comment type="caution">
    <text evidence="2">The sequence shown here is derived from an EMBL/GenBank/DDBJ whole genome shotgun (WGS) entry which is preliminary data.</text>
</comment>
<dbReference type="SUPFAM" id="SSF51735">
    <property type="entry name" value="NAD(P)-binding Rossmann-fold domains"/>
    <property type="match status" value="1"/>
</dbReference>
<sequence length="280" mass="29932">MDDRPIAVLGATGKTGRRVVRRLREAGRPVRALSRSAETRFDWTDESTWDAAVRGAGALYLVCPTDPAPVAAFVRRAADAGVERFVALSARGSEHFGVDGVSFGTDMVAGEAAVRDSGASWAVVRPNNFSQNFSEDLFHAPLVAGRLALPFDDTPEPFVDVEDVAAVAVALLTDPERDGEVVDVTGPRGITFREAVAAIAEAAGREIRYVELSREGYVRELVGEGWDEADAETFTQMFDLMRRGALTGTTDGVERVLGRPAADFGSYVARTAPTGVWAGA</sequence>
<dbReference type="PANTHER" id="PTHR43162:SF1">
    <property type="entry name" value="PRESTALK A DIFFERENTIATION PROTEIN A"/>
    <property type="match status" value="1"/>
</dbReference>
<dbReference type="Proteomes" id="UP000572680">
    <property type="component" value="Unassembled WGS sequence"/>
</dbReference>
<evidence type="ECO:0000259" key="1">
    <source>
        <dbReference type="Pfam" id="PF05368"/>
    </source>
</evidence>
<reference evidence="2 3" key="1">
    <citation type="submission" date="2020-08" db="EMBL/GenBank/DDBJ databases">
        <title>Genomic Encyclopedia of Type Strains, Phase IV (KMG-IV): sequencing the most valuable type-strain genomes for metagenomic binning, comparative biology and taxonomic classification.</title>
        <authorList>
            <person name="Goeker M."/>
        </authorList>
    </citation>
    <scope>NUCLEOTIDE SEQUENCE [LARGE SCALE GENOMIC DNA]</scope>
    <source>
        <strain evidence="2 3">DSM 44197</strain>
    </source>
</reference>
<dbReference type="InterPro" id="IPR051604">
    <property type="entry name" value="Ergot_Alk_Oxidoreductase"/>
</dbReference>
<dbReference type="PANTHER" id="PTHR43162">
    <property type="match status" value="1"/>
</dbReference>
<protein>
    <submittedName>
        <fullName evidence="2">Uncharacterized protein YbjT (DUF2867 family)</fullName>
    </submittedName>
</protein>
<gene>
    <name evidence="2" type="ORF">HNR61_006672</name>
</gene>
<dbReference type="InterPro" id="IPR036291">
    <property type="entry name" value="NAD(P)-bd_dom_sf"/>
</dbReference>
<dbReference type="Gene3D" id="3.40.50.720">
    <property type="entry name" value="NAD(P)-binding Rossmann-like Domain"/>
    <property type="match status" value="1"/>
</dbReference>
<organism evidence="2 3">
    <name type="scientific">Actinomadura namibiensis</name>
    <dbReference type="NCBI Taxonomy" id="182080"/>
    <lineage>
        <taxon>Bacteria</taxon>
        <taxon>Bacillati</taxon>
        <taxon>Actinomycetota</taxon>
        <taxon>Actinomycetes</taxon>
        <taxon>Streptosporangiales</taxon>
        <taxon>Thermomonosporaceae</taxon>
        <taxon>Actinomadura</taxon>
    </lineage>
</organism>
<dbReference type="Pfam" id="PF05368">
    <property type="entry name" value="NmrA"/>
    <property type="match status" value="1"/>
</dbReference>
<dbReference type="RefSeq" id="WP_182847031.1">
    <property type="nucleotide sequence ID" value="NZ_BAAALP010000071.1"/>
</dbReference>
<evidence type="ECO:0000313" key="3">
    <source>
        <dbReference type="Proteomes" id="UP000572680"/>
    </source>
</evidence>
<evidence type="ECO:0000313" key="2">
    <source>
        <dbReference type="EMBL" id="MBA8955015.1"/>
    </source>
</evidence>
<accession>A0A7W3QPT7</accession>
<feature type="domain" description="NmrA-like" evidence="1">
    <location>
        <begin position="5"/>
        <end position="241"/>
    </location>
</feature>